<protein>
    <submittedName>
        <fullName evidence="2">CLUMA_CG020332, isoform A</fullName>
    </submittedName>
</protein>
<gene>
    <name evidence="2" type="ORF">CLUMA_CG020332</name>
</gene>
<organism evidence="2 3">
    <name type="scientific">Clunio marinus</name>
    <dbReference type="NCBI Taxonomy" id="568069"/>
    <lineage>
        <taxon>Eukaryota</taxon>
        <taxon>Metazoa</taxon>
        <taxon>Ecdysozoa</taxon>
        <taxon>Arthropoda</taxon>
        <taxon>Hexapoda</taxon>
        <taxon>Insecta</taxon>
        <taxon>Pterygota</taxon>
        <taxon>Neoptera</taxon>
        <taxon>Endopterygota</taxon>
        <taxon>Diptera</taxon>
        <taxon>Nematocera</taxon>
        <taxon>Chironomoidea</taxon>
        <taxon>Chironomidae</taxon>
        <taxon>Clunio</taxon>
    </lineage>
</organism>
<dbReference type="AlphaFoldDB" id="A0A1J1J5T5"/>
<sequence>MFHFFLLIKIVSFLANFSLDYVTFQYLCFNHETIQLEAISRTIDLIMPMTMVDFHENKNFNLKFR</sequence>
<evidence type="ECO:0000313" key="3">
    <source>
        <dbReference type="Proteomes" id="UP000183832"/>
    </source>
</evidence>
<evidence type="ECO:0000256" key="1">
    <source>
        <dbReference type="SAM" id="SignalP"/>
    </source>
</evidence>
<dbReference type="EMBL" id="CVRI01000070">
    <property type="protein sequence ID" value="CRL07354.1"/>
    <property type="molecule type" value="Genomic_DNA"/>
</dbReference>
<feature type="signal peptide" evidence="1">
    <location>
        <begin position="1"/>
        <end position="20"/>
    </location>
</feature>
<feature type="chain" id="PRO_5012791776" evidence="1">
    <location>
        <begin position="21"/>
        <end position="65"/>
    </location>
</feature>
<proteinExistence type="predicted"/>
<evidence type="ECO:0000313" key="2">
    <source>
        <dbReference type="EMBL" id="CRL07354.1"/>
    </source>
</evidence>
<keyword evidence="3" id="KW-1185">Reference proteome</keyword>
<keyword evidence="1" id="KW-0732">Signal</keyword>
<accession>A0A1J1J5T5</accession>
<dbReference type="Proteomes" id="UP000183832">
    <property type="component" value="Unassembled WGS sequence"/>
</dbReference>
<reference evidence="2 3" key="1">
    <citation type="submission" date="2015-04" db="EMBL/GenBank/DDBJ databases">
        <authorList>
            <person name="Syromyatnikov M.Y."/>
            <person name="Popov V.N."/>
        </authorList>
    </citation>
    <scope>NUCLEOTIDE SEQUENCE [LARGE SCALE GENOMIC DNA]</scope>
</reference>
<name>A0A1J1J5T5_9DIPT</name>